<gene>
    <name evidence="2" type="ORF">ENJ98_04505</name>
</gene>
<dbReference type="Gene3D" id="1.20.120.1430">
    <property type="entry name" value="HP0721 helical bundle"/>
    <property type="match status" value="1"/>
</dbReference>
<dbReference type="Proteomes" id="UP000886100">
    <property type="component" value="Unassembled WGS sequence"/>
</dbReference>
<organism evidence="2">
    <name type="scientific">Thiolapillus brandeum</name>
    <dbReference type="NCBI Taxonomy" id="1076588"/>
    <lineage>
        <taxon>Bacteria</taxon>
        <taxon>Pseudomonadati</taxon>
        <taxon>Pseudomonadota</taxon>
        <taxon>Gammaproteobacteria</taxon>
        <taxon>Chromatiales</taxon>
        <taxon>Sedimenticolaceae</taxon>
        <taxon>Thiolapillus</taxon>
    </lineage>
</organism>
<dbReference type="InterPro" id="IPR021455">
    <property type="entry name" value="DUF3106"/>
</dbReference>
<comment type="caution">
    <text evidence="2">The sequence shown here is derived from an EMBL/GenBank/DDBJ whole genome shotgun (WGS) entry which is preliminary data.</text>
</comment>
<dbReference type="AlphaFoldDB" id="A0A7C5IZQ0"/>
<dbReference type="Pfam" id="PF11304">
    <property type="entry name" value="DUF3106"/>
    <property type="match status" value="1"/>
</dbReference>
<evidence type="ECO:0000256" key="1">
    <source>
        <dbReference type="SAM" id="MobiDB-lite"/>
    </source>
</evidence>
<accession>A0A7C5IZQ0</accession>
<reference evidence="2" key="1">
    <citation type="journal article" date="2020" name="mSystems">
        <title>Genome- and Community-Level Interaction Insights into Carbon Utilization and Element Cycling Functions of Hydrothermarchaeota in Hydrothermal Sediment.</title>
        <authorList>
            <person name="Zhou Z."/>
            <person name="Liu Y."/>
            <person name="Xu W."/>
            <person name="Pan J."/>
            <person name="Luo Z.H."/>
            <person name="Li M."/>
        </authorList>
    </citation>
    <scope>NUCLEOTIDE SEQUENCE [LARGE SCALE GENOMIC DNA]</scope>
    <source>
        <strain evidence="2">HyVt-535</strain>
    </source>
</reference>
<dbReference type="EMBL" id="DROM01000274">
    <property type="protein sequence ID" value="HHH13476.1"/>
    <property type="molecule type" value="Genomic_DNA"/>
</dbReference>
<evidence type="ECO:0000313" key="2">
    <source>
        <dbReference type="EMBL" id="HHH13476.1"/>
    </source>
</evidence>
<feature type="region of interest" description="Disordered" evidence="1">
    <location>
        <begin position="100"/>
        <end position="205"/>
    </location>
</feature>
<name>A0A7C5IZQ0_9GAMM</name>
<protein>
    <submittedName>
        <fullName evidence="2">DUF3106 domain-containing protein</fullName>
    </submittedName>
</protein>
<proteinExistence type="predicted"/>
<feature type="compositionally biased region" description="Basic and acidic residues" evidence="1">
    <location>
        <begin position="100"/>
        <end position="118"/>
    </location>
</feature>
<dbReference type="InterPro" id="IPR038310">
    <property type="entry name" value="DUF1104_sf"/>
</dbReference>
<sequence length="205" mass="23178">MSKQLVTLVPFPEILLKDHFFTISSASGTRAACRKTPTEEIIMNRQLVPFTLLLSLAIPAVAGAADLSPPTAEEMAEIRNRMQSMSPEEQAQYRTEMQERMRNLSPEDREQYRSEMRQRMQSMSPEERAQYREANGMGNGRGQSGGNRYAYGQGNRDGSGNQYRYGQGRGYDSRMGGDSGNRYRYGYGRGYESRMGGGHRYGRGR</sequence>